<protein>
    <recommendedName>
        <fullName evidence="1">Heterokaryon incompatibility domain-containing protein</fullName>
    </recommendedName>
</protein>
<evidence type="ECO:0000313" key="3">
    <source>
        <dbReference type="Proteomes" id="UP000235786"/>
    </source>
</evidence>
<dbReference type="InterPro" id="IPR010730">
    <property type="entry name" value="HET"/>
</dbReference>
<dbReference type="OrthoDB" id="194358at2759"/>
<dbReference type="PANTHER" id="PTHR24148">
    <property type="entry name" value="ANKYRIN REPEAT DOMAIN-CONTAINING PROTEIN 39 HOMOLOG-RELATED"/>
    <property type="match status" value="1"/>
</dbReference>
<keyword evidence="3" id="KW-1185">Reference proteome</keyword>
<evidence type="ECO:0000259" key="1">
    <source>
        <dbReference type="Pfam" id="PF06985"/>
    </source>
</evidence>
<dbReference type="AlphaFoldDB" id="A0A2J6RM19"/>
<reference evidence="2 3" key="1">
    <citation type="submission" date="2016-04" db="EMBL/GenBank/DDBJ databases">
        <title>A degradative enzymes factory behind the ericoid mycorrhizal symbiosis.</title>
        <authorList>
            <consortium name="DOE Joint Genome Institute"/>
            <person name="Martino E."/>
            <person name="Morin E."/>
            <person name="Grelet G."/>
            <person name="Kuo A."/>
            <person name="Kohler A."/>
            <person name="Daghino S."/>
            <person name="Barry K."/>
            <person name="Choi C."/>
            <person name="Cichocki N."/>
            <person name="Clum A."/>
            <person name="Copeland A."/>
            <person name="Hainaut M."/>
            <person name="Haridas S."/>
            <person name="Labutti K."/>
            <person name="Lindquist E."/>
            <person name="Lipzen A."/>
            <person name="Khouja H.-R."/>
            <person name="Murat C."/>
            <person name="Ohm R."/>
            <person name="Olson A."/>
            <person name="Spatafora J."/>
            <person name="Veneault-Fourrey C."/>
            <person name="Henrissat B."/>
            <person name="Grigoriev I."/>
            <person name="Martin F."/>
            <person name="Perotto S."/>
        </authorList>
    </citation>
    <scope>NUCLEOTIDE SEQUENCE [LARGE SCALE GENOMIC DNA]</scope>
    <source>
        <strain evidence="2 3">F</strain>
    </source>
</reference>
<dbReference type="InterPro" id="IPR052895">
    <property type="entry name" value="HetReg/Transcr_Mod"/>
</dbReference>
<dbReference type="EMBL" id="KZ613946">
    <property type="protein sequence ID" value="PMD39565.1"/>
    <property type="molecule type" value="Genomic_DNA"/>
</dbReference>
<evidence type="ECO:0000313" key="2">
    <source>
        <dbReference type="EMBL" id="PMD39565.1"/>
    </source>
</evidence>
<organism evidence="2 3">
    <name type="scientific">Hyaloscypha variabilis (strain UAMH 11265 / GT02V1 / F)</name>
    <name type="common">Meliniomyces variabilis</name>
    <dbReference type="NCBI Taxonomy" id="1149755"/>
    <lineage>
        <taxon>Eukaryota</taxon>
        <taxon>Fungi</taxon>
        <taxon>Dikarya</taxon>
        <taxon>Ascomycota</taxon>
        <taxon>Pezizomycotina</taxon>
        <taxon>Leotiomycetes</taxon>
        <taxon>Helotiales</taxon>
        <taxon>Hyaloscyphaceae</taxon>
        <taxon>Hyaloscypha</taxon>
        <taxon>Hyaloscypha variabilis</taxon>
    </lineage>
</organism>
<dbReference type="Pfam" id="PF06985">
    <property type="entry name" value="HET"/>
    <property type="match status" value="1"/>
</dbReference>
<dbReference type="PANTHER" id="PTHR24148:SF78">
    <property type="entry name" value="HETEROKARYON INCOMPATIBILITY DOMAIN-CONTAINING PROTEIN"/>
    <property type="match status" value="1"/>
</dbReference>
<proteinExistence type="predicted"/>
<sequence>MFHAMSHYQYPPLSPGSDSIRLLRLMPDKDEKAPIQCELFEYSLQESRNETHLYEALSYVWGSPETPESISIDKHNLPVTANLHAALSRLRDCSFERIIWADFVCINQEDKKDEKERQIQSMAKIYGKANRVIVYLGEGTRASNQALENIRVAAEDESTNPSISEKSRKAILKLLERP</sequence>
<accession>A0A2J6RM19</accession>
<name>A0A2J6RM19_HYAVF</name>
<dbReference type="Proteomes" id="UP000235786">
    <property type="component" value="Unassembled WGS sequence"/>
</dbReference>
<gene>
    <name evidence="2" type="ORF">L207DRAFT_23669</name>
</gene>
<feature type="domain" description="Heterokaryon incompatibility" evidence="1">
    <location>
        <begin position="54"/>
        <end position="165"/>
    </location>
</feature>